<dbReference type="InterPro" id="IPR003313">
    <property type="entry name" value="AraC-bd"/>
</dbReference>
<dbReference type="EMBL" id="JBHUMJ010000003">
    <property type="protein sequence ID" value="MFD2701898.1"/>
    <property type="molecule type" value="Genomic_DNA"/>
</dbReference>
<evidence type="ECO:0000313" key="6">
    <source>
        <dbReference type="Proteomes" id="UP001597540"/>
    </source>
</evidence>
<evidence type="ECO:0000259" key="4">
    <source>
        <dbReference type="PROSITE" id="PS01124"/>
    </source>
</evidence>
<dbReference type="InterPro" id="IPR014710">
    <property type="entry name" value="RmlC-like_jellyroll"/>
</dbReference>
<dbReference type="SMART" id="SM00342">
    <property type="entry name" value="HTH_ARAC"/>
    <property type="match status" value="1"/>
</dbReference>
<evidence type="ECO:0000256" key="3">
    <source>
        <dbReference type="ARBA" id="ARBA00023163"/>
    </source>
</evidence>
<proteinExistence type="predicted"/>
<dbReference type="InterPro" id="IPR018062">
    <property type="entry name" value="HTH_AraC-typ_CS"/>
</dbReference>
<reference evidence="6" key="1">
    <citation type="journal article" date="2019" name="Int. J. Syst. Evol. Microbiol.">
        <title>The Global Catalogue of Microorganisms (GCM) 10K type strain sequencing project: providing services to taxonomists for standard genome sequencing and annotation.</title>
        <authorList>
            <consortium name="The Broad Institute Genomics Platform"/>
            <consortium name="The Broad Institute Genome Sequencing Center for Infectious Disease"/>
            <person name="Wu L."/>
            <person name="Ma J."/>
        </authorList>
    </citation>
    <scope>NUCLEOTIDE SEQUENCE [LARGE SCALE GENOMIC DNA]</scope>
    <source>
        <strain evidence="6">KCTC 33849</strain>
    </source>
</reference>
<dbReference type="SUPFAM" id="SSF46689">
    <property type="entry name" value="Homeodomain-like"/>
    <property type="match status" value="2"/>
</dbReference>
<dbReference type="Pfam" id="PF02311">
    <property type="entry name" value="AraC_binding"/>
    <property type="match status" value="1"/>
</dbReference>
<dbReference type="PROSITE" id="PS00041">
    <property type="entry name" value="HTH_ARAC_FAMILY_1"/>
    <property type="match status" value="1"/>
</dbReference>
<dbReference type="SUPFAM" id="SSF51215">
    <property type="entry name" value="Regulatory protein AraC"/>
    <property type="match status" value="1"/>
</dbReference>
<evidence type="ECO:0000256" key="1">
    <source>
        <dbReference type="ARBA" id="ARBA00023015"/>
    </source>
</evidence>
<dbReference type="Gene3D" id="2.60.120.10">
    <property type="entry name" value="Jelly Rolls"/>
    <property type="match status" value="1"/>
</dbReference>
<keyword evidence="3" id="KW-0804">Transcription</keyword>
<keyword evidence="1" id="KW-0805">Transcription regulation</keyword>
<dbReference type="RefSeq" id="WP_076314739.1">
    <property type="nucleotide sequence ID" value="NZ_JBHUMJ010000003.1"/>
</dbReference>
<protein>
    <submittedName>
        <fullName evidence="5">Helix-turn-helix domain-containing protein</fullName>
    </submittedName>
</protein>
<dbReference type="InterPro" id="IPR009057">
    <property type="entry name" value="Homeodomain-like_sf"/>
</dbReference>
<dbReference type="PROSITE" id="PS01124">
    <property type="entry name" value="HTH_ARAC_FAMILY_2"/>
    <property type="match status" value="1"/>
</dbReference>
<dbReference type="PANTHER" id="PTHR43280:SF2">
    <property type="entry name" value="HTH-TYPE TRANSCRIPTIONAL REGULATOR EXSA"/>
    <property type="match status" value="1"/>
</dbReference>
<name>A0ABW5SQ37_9BACL</name>
<accession>A0ABW5SQ37</accession>
<evidence type="ECO:0000256" key="2">
    <source>
        <dbReference type="ARBA" id="ARBA00023125"/>
    </source>
</evidence>
<feature type="domain" description="HTH araC/xylS-type" evidence="4">
    <location>
        <begin position="192"/>
        <end position="290"/>
    </location>
</feature>
<gene>
    <name evidence="5" type="ORF">ACFSVM_15650</name>
</gene>
<dbReference type="PANTHER" id="PTHR43280">
    <property type="entry name" value="ARAC-FAMILY TRANSCRIPTIONAL REGULATOR"/>
    <property type="match status" value="1"/>
</dbReference>
<organism evidence="5 6">
    <name type="scientific">Paenibacillus shunpengii</name>
    <dbReference type="NCBI Taxonomy" id="2054424"/>
    <lineage>
        <taxon>Bacteria</taxon>
        <taxon>Bacillati</taxon>
        <taxon>Bacillota</taxon>
        <taxon>Bacilli</taxon>
        <taxon>Bacillales</taxon>
        <taxon>Paenibacillaceae</taxon>
        <taxon>Paenibacillus</taxon>
    </lineage>
</organism>
<keyword evidence="2" id="KW-0238">DNA-binding</keyword>
<keyword evidence="6" id="KW-1185">Reference proteome</keyword>
<dbReference type="InterPro" id="IPR018060">
    <property type="entry name" value="HTH_AraC"/>
</dbReference>
<dbReference type="Proteomes" id="UP001597540">
    <property type="component" value="Unassembled WGS sequence"/>
</dbReference>
<sequence>MKSHLELGFNYNSLDKSFDFLYRSQTYQKDWNIYHIHEGMEFLYVHEGIGQAVIGQKIYDIAPNTLIYFQPYQLHGVRIEATRSTLYSRSILSFEPSVMLSYLHHFHDLRVFFHKLWKSKLPTQVIPLGTERYLEHLFEHYHTHLSSGDSKRSNEPFVMFVLSFLQYAKTIWPNQKQHQPTVHESSHISYIERIMTWIEENYAKEFRLEELGEELHLSRHYVSRLFQSAAGTTITDYLNARRMRQACWLLRNSDLPVYDICHQVGLTNVSYFCKRFREFAGTTPYQYRIGVRDG</sequence>
<dbReference type="Pfam" id="PF12833">
    <property type="entry name" value="HTH_18"/>
    <property type="match status" value="1"/>
</dbReference>
<evidence type="ECO:0000313" key="5">
    <source>
        <dbReference type="EMBL" id="MFD2701898.1"/>
    </source>
</evidence>
<dbReference type="InterPro" id="IPR037923">
    <property type="entry name" value="HTH-like"/>
</dbReference>
<comment type="caution">
    <text evidence="5">The sequence shown here is derived from an EMBL/GenBank/DDBJ whole genome shotgun (WGS) entry which is preliminary data.</text>
</comment>
<dbReference type="Gene3D" id="1.10.10.60">
    <property type="entry name" value="Homeodomain-like"/>
    <property type="match status" value="2"/>
</dbReference>